<accession>A0A1Q9DTP8</accession>
<sequence length="127" mass="13769">MLAAVVILMDSGCVADCMVEMLVVSISMMVGKGCFATAMSRPPGSPRTAFAYSTASKVAYGCRSMVSFLRRWLLVPVALWAEPHCSAEHIAKDLPGLDPGARRICDFRSLQRDNPLQKLLSIIAPEP</sequence>
<protein>
    <recommendedName>
        <fullName evidence="4">Secreted protein</fullName>
    </recommendedName>
</protein>
<evidence type="ECO:0000313" key="3">
    <source>
        <dbReference type="Proteomes" id="UP000186817"/>
    </source>
</evidence>
<evidence type="ECO:0000313" key="2">
    <source>
        <dbReference type="EMBL" id="OLP98550.1"/>
    </source>
</evidence>
<dbReference type="EMBL" id="LSRX01000392">
    <property type="protein sequence ID" value="OLP98550.1"/>
    <property type="molecule type" value="Genomic_DNA"/>
</dbReference>
<proteinExistence type="predicted"/>
<feature type="chain" id="PRO_5012615813" description="Secreted protein" evidence="1">
    <location>
        <begin position="16"/>
        <end position="127"/>
    </location>
</feature>
<name>A0A1Q9DTP8_SYMMI</name>
<dbReference type="Proteomes" id="UP000186817">
    <property type="component" value="Unassembled WGS sequence"/>
</dbReference>
<keyword evidence="1" id="KW-0732">Signal</keyword>
<organism evidence="2 3">
    <name type="scientific">Symbiodinium microadriaticum</name>
    <name type="common">Dinoflagellate</name>
    <name type="synonym">Zooxanthella microadriatica</name>
    <dbReference type="NCBI Taxonomy" id="2951"/>
    <lineage>
        <taxon>Eukaryota</taxon>
        <taxon>Sar</taxon>
        <taxon>Alveolata</taxon>
        <taxon>Dinophyceae</taxon>
        <taxon>Suessiales</taxon>
        <taxon>Symbiodiniaceae</taxon>
        <taxon>Symbiodinium</taxon>
    </lineage>
</organism>
<feature type="signal peptide" evidence="1">
    <location>
        <begin position="1"/>
        <end position="15"/>
    </location>
</feature>
<keyword evidence="3" id="KW-1185">Reference proteome</keyword>
<dbReference type="AlphaFoldDB" id="A0A1Q9DTP8"/>
<evidence type="ECO:0008006" key="4">
    <source>
        <dbReference type="Google" id="ProtNLM"/>
    </source>
</evidence>
<evidence type="ECO:0000256" key="1">
    <source>
        <dbReference type="SAM" id="SignalP"/>
    </source>
</evidence>
<comment type="caution">
    <text evidence="2">The sequence shown here is derived from an EMBL/GenBank/DDBJ whole genome shotgun (WGS) entry which is preliminary data.</text>
</comment>
<reference evidence="2 3" key="1">
    <citation type="submission" date="2016-02" db="EMBL/GenBank/DDBJ databases">
        <title>Genome analysis of coral dinoflagellate symbionts highlights evolutionary adaptations to a symbiotic lifestyle.</title>
        <authorList>
            <person name="Aranda M."/>
            <person name="Li Y."/>
            <person name="Liew Y.J."/>
            <person name="Baumgarten S."/>
            <person name="Simakov O."/>
            <person name="Wilson M."/>
            <person name="Piel J."/>
            <person name="Ashoor H."/>
            <person name="Bougouffa S."/>
            <person name="Bajic V.B."/>
            <person name="Ryu T."/>
            <person name="Ravasi T."/>
            <person name="Bayer T."/>
            <person name="Micklem G."/>
            <person name="Kim H."/>
            <person name="Bhak J."/>
            <person name="Lajeunesse T.C."/>
            <person name="Voolstra C.R."/>
        </authorList>
    </citation>
    <scope>NUCLEOTIDE SEQUENCE [LARGE SCALE GENOMIC DNA]</scope>
    <source>
        <strain evidence="2 3">CCMP2467</strain>
    </source>
</reference>
<gene>
    <name evidence="2" type="ORF">AK812_SmicGene19000</name>
</gene>